<dbReference type="Proteomes" id="UP000428333">
    <property type="component" value="Linkage Group LG09"/>
</dbReference>
<sequence length="166" mass="19284">MDMAATLESVCPPERRETKSVADFDCLPEYDIADRFGKVLPGEELEDECKFILEHQNEIKCCEDDFDYEEYIYATTGYRKFTEEVRLKYNEEIEKTGDSDLEEGTLAREAVDYCSKFAINRYNKDNEKDFEFVKVVKAAHEICCGCSILPFRPSKETNPLRHSKLS</sequence>
<organism evidence="1 2">
    <name type="scientific">Rhododendron williamsianum</name>
    <dbReference type="NCBI Taxonomy" id="262921"/>
    <lineage>
        <taxon>Eukaryota</taxon>
        <taxon>Viridiplantae</taxon>
        <taxon>Streptophyta</taxon>
        <taxon>Embryophyta</taxon>
        <taxon>Tracheophyta</taxon>
        <taxon>Spermatophyta</taxon>
        <taxon>Magnoliopsida</taxon>
        <taxon>eudicotyledons</taxon>
        <taxon>Gunneridae</taxon>
        <taxon>Pentapetalae</taxon>
        <taxon>asterids</taxon>
        <taxon>Ericales</taxon>
        <taxon>Ericaceae</taxon>
        <taxon>Ericoideae</taxon>
        <taxon>Rhodoreae</taxon>
        <taxon>Rhododendron</taxon>
    </lineage>
</organism>
<dbReference type="Gene3D" id="3.10.450.10">
    <property type="match status" value="1"/>
</dbReference>
<comment type="caution">
    <text evidence="1">The sequence shown here is derived from an EMBL/GenBank/DDBJ whole genome shotgun (WGS) entry which is preliminary data.</text>
</comment>
<dbReference type="AlphaFoldDB" id="A0A6A4L1E2"/>
<dbReference type="EMBL" id="QEFC01002472">
    <property type="protein sequence ID" value="KAE9451880.1"/>
    <property type="molecule type" value="Genomic_DNA"/>
</dbReference>
<evidence type="ECO:0000313" key="2">
    <source>
        <dbReference type="Proteomes" id="UP000428333"/>
    </source>
</evidence>
<name>A0A6A4L1E2_9ERIC</name>
<proteinExistence type="predicted"/>
<dbReference type="OrthoDB" id="1829535at2759"/>
<gene>
    <name evidence="1" type="ORF">C3L33_16222</name>
</gene>
<protein>
    <submittedName>
        <fullName evidence="1">Uncharacterized protein</fullName>
    </submittedName>
</protein>
<accession>A0A6A4L1E2</accession>
<reference evidence="1 2" key="1">
    <citation type="journal article" date="2019" name="Genome Biol. Evol.">
        <title>The Rhododendron genome and chromosomal organization provide insight into shared whole-genome duplications across the heath family (Ericaceae).</title>
        <authorList>
            <person name="Soza V.L."/>
            <person name="Lindsley D."/>
            <person name="Waalkes A."/>
            <person name="Ramage E."/>
            <person name="Patwardhan R.P."/>
            <person name="Burton J.N."/>
            <person name="Adey A."/>
            <person name="Kumar A."/>
            <person name="Qiu R."/>
            <person name="Shendure J."/>
            <person name="Hall B."/>
        </authorList>
    </citation>
    <scope>NUCLEOTIDE SEQUENCE [LARGE SCALE GENOMIC DNA]</scope>
    <source>
        <strain evidence="1">RSF 1966-606</strain>
    </source>
</reference>
<evidence type="ECO:0000313" key="1">
    <source>
        <dbReference type="EMBL" id="KAE9451880.1"/>
    </source>
</evidence>
<keyword evidence="2" id="KW-1185">Reference proteome</keyword>
<feature type="non-terminal residue" evidence="1">
    <location>
        <position position="1"/>
    </location>
</feature>